<evidence type="ECO:0000313" key="6">
    <source>
        <dbReference type="Proteomes" id="UP000078558"/>
    </source>
</evidence>
<dbReference type="EMBL" id="FLRC01000005">
    <property type="protein sequence ID" value="SBT24040.1"/>
    <property type="molecule type" value="Genomic_DNA"/>
</dbReference>
<feature type="transmembrane region" description="Helical" evidence="2">
    <location>
        <begin position="27"/>
        <end position="47"/>
    </location>
</feature>
<evidence type="ECO:0000256" key="2">
    <source>
        <dbReference type="SAM" id="Phobius"/>
    </source>
</evidence>
<dbReference type="Proteomes" id="UP000078558">
    <property type="component" value="Chromosome I"/>
</dbReference>
<keyword evidence="1" id="KW-0479">Metal-binding</keyword>
<feature type="transmembrane region" description="Helical" evidence="2">
    <location>
        <begin position="92"/>
        <end position="118"/>
    </location>
</feature>
<accession>A0A1C3JXS8</accession>
<proteinExistence type="predicted"/>
<comment type="catalytic activity">
    <reaction evidence="1">
        <text>a 1,2-diacyl-sn-glycero-3-phospho-(1'-sn-glycero-3'-phosphate) + H2O = a 1,2-diacyl-sn-glycero-3-phospho-(1'-sn-glycerol) + phosphate</text>
        <dbReference type="Rhea" id="RHEA:33751"/>
        <dbReference type="ChEBI" id="CHEBI:15377"/>
        <dbReference type="ChEBI" id="CHEBI:43474"/>
        <dbReference type="ChEBI" id="CHEBI:60110"/>
        <dbReference type="ChEBI" id="CHEBI:64716"/>
        <dbReference type="EC" id="3.1.3.27"/>
    </reaction>
</comment>
<evidence type="ECO:0000259" key="3">
    <source>
        <dbReference type="Pfam" id="PF04608"/>
    </source>
</evidence>
<comment type="function">
    <text evidence="1">Lipid phosphatase which dephosphorylates phosphatidylglycerophosphate (PGP) to phosphatidylglycerol (PG).</text>
</comment>
<dbReference type="CDD" id="cd06971">
    <property type="entry name" value="PgpA"/>
    <property type="match status" value="1"/>
</dbReference>
<comment type="subcellular location">
    <subcellularLocation>
        <location evidence="1">Cell inner membrane</location>
        <topology evidence="1">Multi-pass membrane protein</topology>
    </subcellularLocation>
</comment>
<dbReference type="EMBL" id="LT907988">
    <property type="protein sequence ID" value="SOE51752.1"/>
    <property type="molecule type" value="Genomic_DNA"/>
</dbReference>
<reference evidence="5 6" key="2">
    <citation type="submission" date="2017-08" db="EMBL/GenBank/DDBJ databases">
        <authorList>
            <person name="de Groot N.N."/>
        </authorList>
    </citation>
    <scope>NUCLEOTIDE SEQUENCE [LARGE SCALE GENOMIC DNA]</scope>
    <source>
        <strain evidence="5">Orrdi1</strain>
    </source>
</reference>
<keyword evidence="1 2" id="KW-0472">Membrane</keyword>
<organism evidence="4 6">
    <name type="scientific">Orrella dioscoreae</name>
    <dbReference type="NCBI Taxonomy" id="1851544"/>
    <lineage>
        <taxon>Bacteria</taxon>
        <taxon>Pseudomonadati</taxon>
        <taxon>Pseudomonadota</taxon>
        <taxon>Betaproteobacteria</taxon>
        <taxon>Burkholderiales</taxon>
        <taxon>Alcaligenaceae</taxon>
        <taxon>Orrella</taxon>
    </lineage>
</organism>
<dbReference type="KEGG" id="odi:ODI_R3661"/>
<keyword evidence="1" id="KW-0595">Phospholipid degradation</keyword>
<name>A0A1C3JXS8_9BURK</name>
<keyword evidence="1 2" id="KW-0812">Transmembrane</keyword>
<feature type="domain" description="YutG/PgpA" evidence="3">
    <location>
        <begin position="22"/>
        <end position="156"/>
    </location>
</feature>
<dbReference type="GO" id="GO:0005886">
    <property type="term" value="C:plasma membrane"/>
    <property type="evidence" value="ECO:0007669"/>
    <property type="project" value="UniProtKB-SubCell"/>
</dbReference>
<dbReference type="GO" id="GO:0008962">
    <property type="term" value="F:phosphatidylglycerophosphatase activity"/>
    <property type="evidence" value="ECO:0007669"/>
    <property type="project" value="UniProtKB-EC"/>
</dbReference>
<evidence type="ECO:0000256" key="1">
    <source>
        <dbReference type="PIRNR" id="PIRNR006162"/>
    </source>
</evidence>
<keyword evidence="2" id="KW-1133">Transmembrane helix</keyword>
<sequence length="164" mass="17860">MTRVTPTLSWICKDPGRFLMFGMGSGLVRPGPGTWGTLLAWLLWWAGAKAAPDWAIGLFLALAFGYGCWASHRVGRELGVSDHGGMVWDEMVAFWLVLWLSPATLTAQAAAFALFRVFDIIKPSPIRELDARFKNGFGVMLDDLLAAGYALMVMAIGVRLGVIA</sequence>
<gene>
    <name evidence="4" type="ORF">ODI_03459</name>
    <name evidence="5" type="ORF">ODI_R3661</name>
</gene>
<dbReference type="SUPFAM" id="SSF101307">
    <property type="entry name" value="YutG-like"/>
    <property type="match status" value="1"/>
</dbReference>
<keyword evidence="1" id="KW-1003">Cell membrane</keyword>
<dbReference type="Pfam" id="PF04608">
    <property type="entry name" value="PgpA"/>
    <property type="match status" value="1"/>
</dbReference>
<dbReference type="GO" id="GO:0009395">
    <property type="term" value="P:phospholipid catabolic process"/>
    <property type="evidence" value="ECO:0007669"/>
    <property type="project" value="UniProtKB-KW"/>
</dbReference>
<dbReference type="AlphaFoldDB" id="A0A1C3JXS8"/>
<evidence type="ECO:0000313" key="4">
    <source>
        <dbReference type="EMBL" id="SBT24040.1"/>
    </source>
</evidence>
<comment type="cofactor">
    <cofactor evidence="1">
        <name>Mg(2+)</name>
        <dbReference type="ChEBI" id="CHEBI:18420"/>
    </cofactor>
</comment>
<keyword evidence="6" id="KW-1185">Reference proteome</keyword>
<keyword evidence="1" id="KW-0460">Magnesium</keyword>
<dbReference type="GO" id="GO:0006655">
    <property type="term" value="P:phosphatidylglycerol biosynthetic process"/>
    <property type="evidence" value="ECO:0007669"/>
    <property type="project" value="UniProtKB-UniPathway"/>
</dbReference>
<feature type="transmembrane region" description="Helical" evidence="2">
    <location>
        <begin position="139"/>
        <end position="162"/>
    </location>
</feature>
<dbReference type="InterPro" id="IPR007686">
    <property type="entry name" value="YutG/PgpA"/>
</dbReference>
<dbReference type="PIRSF" id="PIRSF006162">
    <property type="entry name" value="PgpA"/>
    <property type="match status" value="1"/>
</dbReference>
<keyword evidence="1" id="KW-1208">Phospholipid metabolism</keyword>
<evidence type="ECO:0000313" key="5">
    <source>
        <dbReference type="EMBL" id="SOE51752.1"/>
    </source>
</evidence>
<keyword evidence="1 4" id="KW-0378">Hydrolase</keyword>
<dbReference type="EC" id="3.1.3.27" evidence="1"/>
<dbReference type="PANTHER" id="PTHR36305:SF1">
    <property type="entry name" value="PHOSPHATIDYLGLYCEROPHOSPHATASE A"/>
    <property type="match status" value="1"/>
</dbReference>
<dbReference type="GO" id="GO:0046872">
    <property type="term" value="F:metal ion binding"/>
    <property type="evidence" value="ECO:0007669"/>
    <property type="project" value="UniProtKB-KW"/>
</dbReference>
<keyword evidence="1" id="KW-0443">Lipid metabolism</keyword>
<protein>
    <recommendedName>
        <fullName evidence="1">Phosphatidylglycerophosphatase A</fullName>
        <ecNumber evidence="1">3.1.3.27</ecNumber>
    </recommendedName>
    <alternativeName>
        <fullName evidence="1">Phosphatidylglycerolphosphate phosphatase A</fullName>
    </alternativeName>
</protein>
<reference evidence="4 6" key="1">
    <citation type="submission" date="2016-06" db="EMBL/GenBank/DDBJ databases">
        <authorList>
            <person name="Kjaerup R.B."/>
            <person name="Dalgaard T.S."/>
            <person name="Juul-Madsen H.R."/>
        </authorList>
    </citation>
    <scope>NUCLEOTIDE SEQUENCE [LARGE SCALE GENOMIC DNA]</scope>
    <source>
        <strain evidence="4">Orrdi1</strain>
    </source>
</reference>
<comment type="pathway">
    <text evidence="1">Phospholipid metabolism; phosphatidylglycerol biosynthesis; phosphatidylglycerol from CDP-diacylglycerol: step 2/2.</text>
</comment>
<feature type="transmembrane region" description="Helical" evidence="2">
    <location>
        <begin position="54"/>
        <end position="72"/>
    </location>
</feature>
<dbReference type="PANTHER" id="PTHR36305">
    <property type="entry name" value="PHOSPHATIDYLGLYCEROPHOSPHATASE A"/>
    <property type="match status" value="1"/>
</dbReference>
<keyword evidence="1" id="KW-0442">Lipid degradation</keyword>
<dbReference type="InterPro" id="IPR026037">
    <property type="entry name" value="PgpA"/>
</dbReference>
<dbReference type="InterPro" id="IPR036681">
    <property type="entry name" value="PgpA-like_sf"/>
</dbReference>
<keyword evidence="1" id="KW-0997">Cell inner membrane</keyword>
<dbReference type="STRING" id="1851544.ODI_03459"/>
<dbReference type="UniPathway" id="UPA00084">
    <property type="reaction ID" value="UER00504"/>
</dbReference>